<reference evidence="1" key="2">
    <citation type="journal article" date="2021" name="PeerJ">
        <title>Extensive microbial diversity within the chicken gut microbiome revealed by metagenomics and culture.</title>
        <authorList>
            <person name="Gilroy R."/>
            <person name="Ravi A."/>
            <person name="Getino M."/>
            <person name="Pursley I."/>
            <person name="Horton D.L."/>
            <person name="Alikhan N.F."/>
            <person name="Baker D."/>
            <person name="Gharbi K."/>
            <person name="Hall N."/>
            <person name="Watson M."/>
            <person name="Adriaenssens E.M."/>
            <person name="Foster-Nyarko E."/>
            <person name="Jarju S."/>
            <person name="Secka A."/>
            <person name="Antonio M."/>
            <person name="Oren A."/>
            <person name="Chaudhuri R.R."/>
            <person name="La Ragione R."/>
            <person name="Hildebrand F."/>
            <person name="Pallen M.J."/>
        </authorList>
    </citation>
    <scope>NUCLEOTIDE SEQUENCE</scope>
    <source>
        <strain evidence="1">6276</strain>
    </source>
</reference>
<sequence length="127" mass="14077">MNAIKIVREFSGLIFLNVNGKDKDKIDFANIKDSKGNIVQNNCNSVFFNAGDEVGSPINASELPQVQKYSGYISSEVDRMKKVEILNPATSIERHSITAPKGTSVYYTGGTFFERIKANVKDLLNLE</sequence>
<dbReference type="AlphaFoldDB" id="A0A9D1JND4"/>
<gene>
    <name evidence="1" type="ORF">IAC10_09895</name>
</gene>
<organism evidence="1 2">
    <name type="scientific">Candidatus Scatousia excrementigallinarum</name>
    <dbReference type="NCBI Taxonomy" id="2840935"/>
    <lineage>
        <taxon>Bacteria</taxon>
        <taxon>Candidatus Scatousia</taxon>
    </lineage>
</organism>
<dbReference type="EMBL" id="DVIU01000196">
    <property type="protein sequence ID" value="HIS36921.1"/>
    <property type="molecule type" value="Genomic_DNA"/>
</dbReference>
<dbReference type="Proteomes" id="UP000823928">
    <property type="component" value="Unassembled WGS sequence"/>
</dbReference>
<reference evidence="1" key="1">
    <citation type="submission" date="2020-10" db="EMBL/GenBank/DDBJ databases">
        <authorList>
            <person name="Gilroy R."/>
        </authorList>
    </citation>
    <scope>NUCLEOTIDE SEQUENCE</scope>
    <source>
        <strain evidence="1">6276</strain>
    </source>
</reference>
<comment type="caution">
    <text evidence="1">The sequence shown here is derived from an EMBL/GenBank/DDBJ whole genome shotgun (WGS) entry which is preliminary data.</text>
</comment>
<proteinExistence type="predicted"/>
<evidence type="ECO:0000313" key="1">
    <source>
        <dbReference type="EMBL" id="HIS36921.1"/>
    </source>
</evidence>
<protein>
    <submittedName>
        <fullName evidence="1">Uncharacterized protein</fullName>
    </submittedName>
</protein>
<evidence type="ECO:0000313" key="2">
    <source>
        <dbReference type="Proteomes" id="UP000823928"/>
    </source>
</evidence>
<name>A0A9D1JND4_9BACT</name>
<accession>A0A9D1JND4</accession>